<dbReference type="RefSeq" id="WP_236099971.1">
    <property type="nucleotide sequence ID" value="NZ_JAKGUD010000013.1"/>
</dbReference>
<dbReference type="GO" id="GO:0008721">
    <property type="term" value="F:D-serine ammonia-lyase activity"/>
    <property type="evidence" value="ECO:0007669"/>
    <property type="project" value="UniProtKB-EC"/>
</dbReference>
<dbReference type="InterPro" id="IPR050147">
    <property type="entry name" value="Ser/Thr_Dehydratase"/>
</dbReference>
<dbReference type="NCBIfam" id="NF002823">
    <property type="entry name" value="PRK02991.1"/>
    <property type="match status" value="1"/>
</dbReference>
<dbReference type="InterPro" id="IPR011780">
    <property type="entry name" value="D_Ser_am_lyase"/>
</dbReference>
<evidence type="ECO:0000256" key="3">
    <source>
        <dbReference type="ARBA" id="ARBA00023239"/>
    </source>
</evidence>
<evidence type="ECO:0000313" key="7">
    <source>
        <dbReference type="EMBL" id="MCF4143267.1"/>
    </source>
</evidence>
<feature type="modified residue" description="N6-(pyridoxal phosphate)lysine" evidence="4">
    <location>
        <position position="107"/>
    </location>
</feature>
<comment type="similarity">
    <text evidence="4">Belongs to the serine/threonine dehydratase family. DsdA subfamily.</text>
</comment>
<dbReference type="SUPFAM" id="SSF53686">
    <property type="entry name" value="Tryptophan synthase beta subunit-like PLP-dependent enzymes"/>
    <property type="match status" value="1"/>
</dbReference>
<organism evidence="7 8">
    <name type="scientific">Dethiosulfovibrio marinus</name>
    <dbReference type="NCBI Taxonomy" id="133532"/>
    <lineage>
        <taxon>Bacteria</taxon>
        <taxon>Thermotogati</taxon>
        <taxon>Synergistota</taxon>
        <taxon>Synergistia</taxon>
        <taxon>Synergistales</taxon>
        <taxon>Dethiosulfovibrionaceae</taxon>
        <taxon>Dethiosulfovibrio</taxon>
    </lineage>
</organism>
<dbReference type="EMBL" id="JAKGUD010000013">
    <property type="protein sequence ID" value="MCF4143267.1"/>
    <property type="molecule type" value="Genomic_DNA"/>
</dbReference>
<evidence type="ECO:0000256" key="2">
    <source>
        <dbReference type="ARBA" id="ARBA00022898"/>
    </source>
</evidence>
<feature type="region of interest" description="Disordered" evidence="5">
    <location>
        <begin position="1"/>
        <end position="23"/>
    </location>
</feature>
<dbReference type="EC" id="4.3.1.18" evidence="4"/>
<dbReference type="InterPro" id="IPR036052">
    <property type="entry name" value="TrpB-like_PALP_sf"/>
</dbReference>
<reference evidence="7 8" key="1">
    <citation type="submission" date="2022-01" db="EMBL/GenBank/DDBJ databases">
        <title>Dethiosulfovibrio faecalis sp. nov., a novel proteolytic, non-sulfur-reducing bacterium isolated from a marine aquaculture solid waste bioreactor.</title>
        <authorList>
            <person name="Grabowski S."/>
            <person name="Apolinario E."/>
            <person name="Schneider N."/>
            <person name="Marshall C.W."/>
            <person name="Sowers K.R."/>
        </authorList>
    </citation>
    <scope>NUCLEOTIDE SEQUENCE [LARGE SCALE GENOMIC DNA]</scope>
    <source>
        <strain evidence="7 8">DSM 12537</strain>
    </source>
</reference>
<keyword evidence="2 4" id="KW-0663">Pyridoxal phosphate</keyword>
<dbReference type="HAMAP" id="MF_01030">
    <property type="entry name" value="D_Ser_dehydrat"/>
    <property type="match status" value="1"/>
</dbReference>
<comment type="caution">
    <text evidence="7">The sequence shown here is derived from an EMBL/GenBank/DDBJ whole genome shotgun (WGS) entry which is preliminary data.</text>
</comment>
<keyword evidence="3 4" id="KW-0456">Lyase</keyword>
<keyword evidence="8" id="KW-1185">Reference proteome</keyword>
<evidence type="ECO:0000256" key="5">
    <source>
        <dbReference type="SAM" id="MobiDB-lite"/>
    </source>
</evidence>
<dbReference type="PANTHER" id="PTHR48078:SF9">
    <property type="entry name" value="D-SERINE DEHYDRATASE"/>
    <property type="match status" value="1"/>
</dbReference>
<evidence type="ECO:0000313" key="8">
    <source>
        <dbReference type="Proteomes" id="UP001200430"/>
    </source>
</evidence>
<dbReference type="NCBIfam" id="TIGR02035">
    <property type="entry name" value="D_Ser_am_lyase"/>
    <property type="match status" value="1"/>
</dbReference>
<proteinExistence type="inferred from homology"/>
<evidence type="ECO:0000256" key="1">
    <source>
        <dbReference type="ARBA" id="ARBA00001933"/>
    </source>
</evidence>
<evidence type="ECO:0000259" key="6">
    <source>
        <dbReference type="Pfam" id="PF00291"/>
    </source>
</evidence>
<dbReference type="Proteomes" id="UP001200430">
    <property type="component" value="Unassembled WGS sequence"/>
</dbReference>
<comment type="cofactor">
    <cofactor evidence="1 4">
        <name>pyridoxal 5'-phosphate</name>
        <dbReference type="ChEBI" id="CHEBI:597326"/>
    </cofactor>
</comment>
<evidence type="ECO:0000256" key="4">
    <source>
        <dbReference type="HAMAP-Rule" id="MF_01030"/>
    </source>
</evidence>
<gene>
    <name evidence="4" type="primary">dsdA</name>
    <name evidence="7" type="ORF">L2W38_10630</name>
</gene>
<feature type="domain" description="Tryptophan synthase beta chain-like PALP" evidence="6">
    <location>
        <begin position="65"/>
        <end position="385"/>
    </location>
</feature>
<protein>
    <recommendedName>
        <fullName evidence="4">Probable D-serine dehydratase</fullName>
        <ecNumber evidence="4">4.3.1.18</ecNumber>
    </recommendedName>
    <alternativeName>
        <fullName evidence="4">D-serine deaminase</fullName>
        <shortName evidence="4">DSD</shortName>
    </alternativeName>
</protein>
<sequence>MNKKDDALRSLKETKPMAWENDRLGPSEDVLRELPLTMSDVADADGRLHRFAPYLASRFPKTANGIIESPLSEAKNLKKTLEKSYGTTLPRLLLKKDNDLPVAGSIKARGGIHEILALAEAIALRSGKLEIDRDYRILKEPEFKELFSRHSVAVGSTGNLGISIGVMSAELGFNVTVHMSRDAKGWKKELLRSKGVKVVEHDDDYSAAVSEGRRICREDKTCHFVDDENSRLLFVGYAVAALRLRNQLKEMKVIVDKTHPLRVYLPCGVGGAPGGIAFGLKQLYGDSVKCWFVEPTHAPCMALAMVQDTPDITVSDYGIDGITEADGLAVGAPSKLVWSICRKLIDGVMTVEDDRLYELQYLMDRSESVKAEPSAAAGLQGPLLLSPLPGETAISWLTGGSFLPDEIYEDMLKKGRTLLEDPVLPDETDL</sequence>
<accession>A0ABS9ET30</accession>
<name>A0ABS9ET30_9BACT</name>
<dbReference type="InterPro" id="IPR001926">
    <property type="entry name" value="TrpB-like_PALP"/>
</dbReference>
<dbReference type="Gene3D" id="3.40.50.1100">
    <property type="match status" value="2"/>
</dbReference>
<dbReference type="PANTHER" id="PTHR48078">
    <property type="entry name" value="THREONINE DEHYDRATASE, MITOCHONDRIAL-RELATED"/>
    <property type="match status" value="1"/>
</dbReference>
<comment type="catalytic activity">
    <reaction evidence="4">
        <text>D-serine = pyruvate + NH4(+)</text>
        <dbReference type="Rhea" id="RHEA:13977"/>
        <dbReference type="ChEBI" id="CHEBI:15361"/>
        <dbReference type="ChEBI" id="CHEBI:28938"/>
        <dbReference type="ChEBI" id="CHEBI:35247"/>
        <dbReference type="EC" id="4.3.1.18"/>
    </reaction>
</comment>
<dbReference type="Pfam" id="PF00291">
    <property type="entry name" value="PALP"/>
    <property type="match status" value="1"/>
</dbReference>